<reference evidence="2" key="1">
    <citation type="submission" date="2018-11" db="EMBL/GenBank/DDBJ databases">
        <authorList>
            <consortium name="Genoscope - CEA"/>
            <person name="William W."/>
        </authorList>
    </citation>
    <scope>NUCLEOTIDE SEQUENCE</scope>
</reference>
<protein>
    <submittedName>
        <fullName evidence="2">Uncharacterized protein</fullName>
    </submittedName>
</protein>
<gene>
    <name evidence="2" type="ORF">BOLC5T32804H</name>
</gene>
<sequence>MENAKKKQNQREDPEAAGNNNDATTYAKKKQKGTETESNQAELVRDKRFTKEEDELIKKVVLEYIETHALGDQGVYRGGHILVCTIVLILYLKKTQRGYGVKRILNSSKSIKRNTGTIGRLLRIRWVNT</sequence>
<evidence type="ECO:0000313" key="2">
    <source>
        <dbReference type="EMBL" id="VDD45257.1"/>
    </source>
</evidence>
<dbReference type="AlphaFoldDB" id="A0A3P6EKV6"/>
<organism evidence="2">
    <name type="scientific">Brassica oleracea</name>
    <name type="common">Wild cabbage</name>
    <dbReference type="NCBI Taxonomy" id="3712"/>
    <lineage>
        <taxon>Eukaryota</taxon>
        <taxon>Viridiplantae</taxon>
        <taxon>Streptophyta</taxon>
        <taxon>Embryophyta</taxon>
        <taxon>Tracheophyta</taxon>
        <taxon>Spermatophyta</taxon>
        <taxon>Magnoliopsida</taxon>
        <taxon>eudicotyledons</taxon>
        <taxon>Gunneridae</taxon>
        <taxon>Pentapetalae</taxon>
        <taxon>rosids</taxon>
        <taxon>malvids</taxon>
        <taxon>Brassicales</taxon>
        <taxon>Brassicaceae</taxon>
        <taxon>Brassiceae</taxon>
        <taxon>Brassica</taxon>
    </lineage>
</organism>
<name>A0A3P6EKV6_BRAOL</name>
<dbReference type="EMBL" id="LR031877">
    <property type="protein sequence ID" value="VDD45257.1"/>
    <property type="molecule type" value="Genomic_DNA"/>
</dbReference>
<evidence type="ECO:0000256" key="1">
    <source>
        <dbReference type="SAM" id="MobiDB-lite"/>
    </source>
</evidence>
<feature type="region of interest" description="Disordered" evidence="1">
    <location>
        <begin position="1"/>
        <end position="45"/>
    </location>
</feature>
<proteinExistence type="predicted"/>
<accession>A0A3P6EKV6</accession>